<name>J3MB52_ORYBR</name>
<evidence type="ECO:0000313" key="2">
    <source>
        <dbReference type="Proteomes" id="UP000006038"/>
    </source>
</evidence>
<dbReference type="Proteomes" id="UP000006038">
    <property type="component" value="Chromosome 6"/>
</dbReference>
<reference evidence="1" key="1">
    <citation type="journal article" date="2013" name="Nat. Commun.">
        <title>Whole-genome sequencing of Oryza brachyantha reveals mechanisms underlying Oryza genome evolution.</title>
        <authorList>
            <person name="Chen J."/>
            <person name="Huang Q."/>
            <person name="Gao D."/>
            <person name="Wang J."/>
            <person name="Lang Y."/>
            <person name="Liu T."/>
            <person name="Li B."/>
            <person name="Bai Z."/>
            <person name="Luis Goicoechea J."/>
            <person name="Liang C."/>
            <person name="Chen C."/>
            <person name="Zhang W."/>
            <person name="Sun S."/>
            <person name="Liao Y."/>
            <person name="Zhang X."/>
            <person name="Yang L."/>
            <person name="Song C."/>
            <person name="Wang M."/>
            <person name="Shi J."/>
            <person name="Liu G."/>
            <person name="Liu J."/>
            <person name="Zhou H."/>
            <person name="Zhou W."/>
            <person name="Yu Q."/>
            <person name="An N."/>
            <person name="Chen Y."/>
            <person name="Cai Q."/>
            <person name="Wang B."/>
            <person name="Liu B."/>
            <person name="Min J."/>
            <person name="Huang Y."/>
            <person name="Wu H."/>
            <person name="Li Z."/>
            <person name="Zhang Y."/>
            <person name="Yin Y."/>
            <person name="Song W."/>
            <person name="Jiang J."/>
            <person name="Jackson S.A."/>
            <person name="Wing R.A."/>
            <person name="Wang J."/>
            <person name="Chen M."/>
        </authorList>
    </citation>
    <scope>NUCLEOTIDE SEQUENCE [LARGE SCALE GENOMIC DNA]</scope>
    <source>
        <strain evidence="1">cv. IRGC 101232</strain>
    </source>
</reference>
<protein>
    <submittedName>
        <fullName evidence="1">Uncharacterized protein</fullName>
    </submittedName>
</protein>
<dbReference type="EnsemblPlants" id="OB06G12460.1">
    <property type="protein sequence ID" value="OB06G12460.1"/>
    <property type="gene ID" value="OB06G12460"/>
</dbReference>
<reference evidence="1" key="2">
    <citation type="submission" date="2013-04" db="UniProtKB">
        <authorList>
            <consortium name="EnsemblPlants"/>
        </authorList>
    </citation>
    <scope>IDENTIFICATION</scope>
</reference>
<accession>J3MB52</accession>
<keyword evidence="2" id="KW-1185">Reference proteome</keyword>
<dbReference type="AlphaFoldDB" id="J3MB52"/>
<evidence type="ECO:0000313" key="1">
    <source>
        <dbReference type="EnsemblPlants" id="OB06G12460.1"/>
    </source>
</evidence>
<proteinExistence type="predicted"/>
<organism evidence="1">
    <name type="scientific">Oryza brachyantha</name>
    <name type="common">malo sina</name>
    <dbReference type="NCBI Taxonomy" id="4533"/>
    <lineage>
        <taxon>Eukaryota</taxon>
        <taxon>Viridiplantae</taxon>
        <taxon>Streptophyta</taxon>
        <taxon>Embryophyta</taxon>
        <taxon>Tracheophyta</taxon>
        <taxon>Spermatophyta</taxon>
        <taxon>Magnoliopsida</taxon>
        <taxon>Liliopsida</taxon>
        <taxon>Poales</taxon>
        <taxon>Poaceae</taxon>
        <taxon>BOP clade</taxon>
        <taxon>Oryzoideae</taxon>
        <taxon>Oryzeae</taxon>
        <taxon>Oryzinae</taxon>
        <taxon>Oryza</taxon>
    </lineage>
</organism>
<dbReference type="HOGENOM" id="CLU_2678295_0_0_1"/>
<dbReference type="Gramene" id="OB06G12460.1">
    <property type="protein sequence ID" value="OB06G12460.1"/>
    <property type="gene ID" value="OB06G12460"/>
</dbReference>
<sequence length="75" mass="8871">PCDLDALAPSLNGRARLCRCFWPADLRRNQFHAEVQSERDYRRYQLQILFPLNNAGSRFMECRSTEQIKDQLVEI</sequence>